<reference evidence="1" key="1">
    <citation type="submission" date="2023-08" db="EMBL/GenBank/DDBJ databases">
        <authorList>
            <person name="Chen Y."/>
            <person name="Shah S."/>
            <person name="Dougan E. K."/>
            <person name="Thang M."/>
            <person name="Chan C."/>
        </authorList>
    </citation>
    <scope>NUCLEOTIDE SEQUENCE</scope>
</reference>
<evidence type="ECO:0000313" key="1">
    <source>
        <dbReference type="EMBL" id="CAJ1377730.1"/>
    </source>
</evidence>
<protein>
    <submittedName>
        <fullName evidence="1">Uncharacterized protein</fullName>
    </submittedName>
</protein>
<proteinExistence type="predicted"/>
<dbReference type="Proteomes" id="UP001178507">
    <property type="component" value="Unassembled WGS sequence"/>
</dbReference>
<sequence>MHAASTRRLELAVGCRTPQLGPVGRAGEGEAAKDKFTPPSQLSWIRLGQLMHRMVHVASMASQRAIAPCELIPEQLRPMGRQAANECSMWNWCGILLKVIVLGEIFARALLIERVRAQAAGCISFRTCAGLSKLRLRF</sequence>
<organism evidence="1 2">
    <name type="scientific">Effrenium voratum</name>
    <dbReference type="NCBI Taxonomy" id="2562239"/>
    <lineage>
        <taxon>Eukaryota</taxon>
        <taxon>Sar</taxon>
        <taxon>Alveolata</taxon>
        <taxon>Dinophyceae</taxon>
        <taxon>Suessiales</taxon>
        <taxon>Symbiodiniaceae</taxon>
        <taxon>Effrenium</taxon>
    </lineage>
</organism>
<dbReference type="AlphaFoldDB" id="A0AA36MRS8"/>
<evidence type="ECO:0000313" key="2">
    <source>
        <dbReference type="Proteomes" id="UP001178507"/>
    </source>
</evidence>
<gene>
    <name evidence="1" type="ORF">EVOR1521_LOCUS6453</name>
</gene>
<dbReference type="EMBL" id="CAUJNA010000483">
    <property type="protein sequence ID" value="CAJ1377730.1"/>
    <property type="molecule type" value="Genomic_DNA"/>
</dbReference>
<keyword evidence="2" id="KW-1185">Reference proteome</keyword>
<accession>A0AA36MRS8</accession>
<comment type="caution">
    <text evidence="1">The sequence shown here is derived from an EMBL/GenBank/DDBJ whole genome shotgun (WGS) entry which is preliminary data.</text>
</comment>
<name>A0AA36MRS8_9DINO</name>